<reference evidence="2 3" key="1">
    <citation type="submission" date="2020-11" db="EMBL/GenBank/DDBJ databases">
        <authorList>
            <person name="Peeters C."/>
        </authorList>
    </citation>
    <scope>NUCLEOTIDE SEQUENCE [LARGE SCALE GENOMIC DNA]</scope>
    <source>
        <strain evidence="2 3">LMG 8286</strain>
    </source>
</reference>
<name>A0ABN7K3M0_9BACT</name>
<comment type="caution">
    <text evidence="2">The sequence shown here is derived from an EMBL/GenBank/DDBJ whole genome shotgun (WGS) entry which is preliminary data.</text>
</comment>
<organism evidence="2 3">
    <name type="scientific">Campylobacter suis</name>
    <dbReference type="NCBI Taxonomy" id="2790657"/>
    <lineage>
        <taxon>Bacteria</taxon>
        <taxon>Pseudomonadati</taxon>
        <taxon>Campylobacterota</taxon>
        <taxon>Epsilonproteobacteria</taxon>
        <taxon>Campylobacterales</taxon>
        <taxon>Campylobacteraceae</taxon>
        <taxon>Campylobacter</taxon>
    </lineage>
</organism>
<protein>
    <recommendedName>
        <fullName evidence="4">Integral membrane protein</fullName>
    </recommendedName>
</protein>
<feature type="transmembrane region" description="Helical" evidence="1">
    <location>
        <begin position="107"/>
        <end position="131"/>
    </location>
</feature>
<keyword evidence="1" id="KW-0472">Membrane</keyword>
<feature type="transmembrane region" description="Helical" evidence="1">
    <location>
        <begin position="137"/>
        <end position="157"/>
    </location>
</feature>
<keyword evidence="1" id="KW-1133">Transmembrane helix</keyword>
<evidence type="ECO:0000313" key="2">
    <source>
        <dbReference type="EMBL" id="CAD7286439.1"/>
    </source>
</evidence>
<evidence type="ECO:0000256" key="1">
    <source>
        <dbReference type="SAM" id="Phobius"/>
    </source>
</evidence>
<dbReference type="RefSeq" id="WP_230056074.1">
    <property type="nucleotide sequence ID" value="NZ_CAJHOE010000001.1"/>
</dbReference>
<evidence type="ECO:0008006" key="4">
    <source>
        <dbReference type="Google" id="ProtNLM"/>
    </source>
</evidence>
<feature type="transmembrane region" description="Helical" evidence="1">
    <location>
        <begin position="20"/>
        <end position="43"/>
    </location>
</feature>
<dbReference type="Proteomes" id="UP000789359">
    <property type="component" value="Unassembled WGS sequence"/>
</dbReference>
<evidence type="ECO:0000313" key="3">
    <source>
        <dbReference type="Proteomes" id="UP000789359"/>
    </source>
</evidence>
<dbReference type="EMBL" id="CAJHOE010000001">
    <property type="protein sequence ID" value="CAD7286439.1"/>
    <property type="molecule type" value="Genomic_DNA"/>
</dbReference>
<accession>A0ABN7K3M0</accession>
<proteinExistence type="predicted"/>
<sequence>MRRNSSDLQIIGYALGVLALFVYEIATTIFIFLPPLIGLFFTYMVLEYARWQKSYTELGFGWYLSIAFLLFAEQVNGFYLFSSIVAFFVFFYFMVDWLFATLKHRKFLLVIFVSTGYLGAYGVSNLINYMLNLPSMYLSYEYVAFIVVESFLAFLFLRERVA</sequence>
<keyword evidence="3" id="KW-1185">Reference proteome</keyword>
<feature type="transmembrane region" description="Helical" evidence="1">
    <location>
        <begin position="78"/>
        <end position="100"/>
    </location>
</feature>
<gene>
    <name evidence="2" type="ORF">LMG8286_00272</name>
</gene>
<keyword evidence="1" id="KW-0812">Transmembrane</keyword>